<dbReference type="Pfam" id="PF11142">
    <property type="entry name" value="DUF2917"/>
    <property type="match status" value="1"/>
</dbReference>
<organism evidence="1 2">
    <name type="scientific">Ramlibacter pallidus</name>
    <dbReference type="NCBI Taxonomy" id="2780087"/>
    <lineage>
        <taxon>Bacteria</taxon>
        <taxon>Pseudomonadati</taxon>
        <taxon>Pseudomonadota</taxon>
        <taxon>Betaproteobacteria</taxon>
        <taxon>Burkholderiales</taxon>
        <taxon>Comamonadaceae</taxon>
        <taxon>Ramlibacter</taxon>
    </lineage>
</organism>
<evidence type="ECO:0000313" key="2">
    <source>
        <dbReference type="Proteomes" id="UP000806285"/>
    </source>
</evidence>
<reference evidence="1 2" key="1">
    <citation type="submission" date="2020-10" db="EMBL/GenBank/DDBJ databases">
        <title>Ramlibacter sp. HM2 16S ribosomal RNA gene Genome sequencing and assembly.</title>
        <authorList>
            <person name="Kang M."/>
        </authorList>
    </citation>
    <scope>NUCLEOTIDE SEQUENCE [LARGE SCALE GENOMIC DNA]</scope>
    <source>
        <strain evidence="1 2">HM2</strain>
    </source>
</reference>
<dbReference type="Proteomes" id="UP000806285">
    <property type="component" value="Unassembled WGS sequence"/>
</dbReference>
<dbReference type="RefSeq" id="WP_193675792.1">
    <property type="nucleotide sequence ID" value="NZ_JADDIV010000002.1"/>
</dbReference>
<keyword evidence="2" id="KW-1185">Reference proteome</keyword>
<dbReference type="InterPro" id="IPR021317">
    <property type="entry name" value="DUF2917"/>
</dbReference>
<protein>
    <submittedName>
        <fullName evidence="1">DUF2917 domain-containing protein</fullName>
    </submittedName>
</protein>
<proteinExistence type="predicted"/>
<name>A0ABR9S0W9_9BURK</name>
<sequence>MERGVRLHTSAHVVLELGRGKVLWVCDGDGAQVTCHAGALWVTGGDARDVVLRSGESLTVQRARRALVHAMHDSRLSVRPGT</sequence>
<evidence type="ECO:0000313" key="1">
    <source>
        <dbReference type="EMBL" id="MBE7367166.1"/>
    </source>
</evidence>
<gene>
    <name evidence="1" type="ORF">IM787_06300</name>
</gene>
<comment type="caution">
    <text evidence="1">The sequence shown here is derived from an EMBL/GenBank/DDBJ whole genome shotgun (WGS) entry which is preliminary data.</text>
</comment>
<accession>A0ABR9S0W9</accession>
<dbReference type="EMBL" id="JADDIV010000002">
    <property type="protein sequence ID" value="MBE7367166.1"/>
    <property type="molecule type" value="Genomic_DNA"/>
</dbReference>